<keyword evidence="17" id="KW-1185">Reference proteome</keyword>
<dbReference type="eggNOG" id="COG1057">
    <property type="taxonomic scope" value="Bacteria"/>
</dbReference>
<evidence type="ECO:0000256" key="12">
    <source>
        <dbReference type="ARBA" id="ARBA00033140"/>
    </source>
</evidence>
<feature type="domain" description="Cytidyltransferase-like" evidence="15">
    <location>
        <begin position="7"/>
        <end position="153"/>
    </location>
</feature>
<dbReference type="KEGG" id="saga:M5M_09675"/>
<evidence type="ECO:0000259" key="15">
    <source>
        <dbReference type="Pfam" id="PF01467"/>
    </source>
</evidence>
<evidence type="ECO:0000256" key="2">
    <source>
        <dbReference type="ARBA" id="ARBA00005019"/>
    </source>
</evidence>
<dbReference type="PANTHER" id="PTHR39321:SF3">
    <property type="entry name" value="PHOSPHOPANTETHEINE ADENYLYLTRANSFERASE"/>
    <property type="match status" value="1"/>
</dbReference>
<name>K4KM10_SIMAS</name>
<dbReference type="PANTHER" id="PTHR39321">
    <property type="entry name" value="NICOTINATE-NUCLEOTIDE ADENYLYLTRANSFERASE-RELATED"/>
    <property type="match status" value="1"/>
</dbReference>
<dbReference type="Gene3D" id="3.40.50.620">
    <property type="entry name" value="HUPs"/>
    <property type="match status" value="1"/>
</dbReference>
<dbReference type="SUPFAM" id="SSF52374">
    <property type="entry name" value="Nucleotidylyl transferase"/>
    <property type="match status" value="1"/>
</dbReference>
<evidence type="ECO:0000256" key="10">
    <source>
        <dbReference type="ARBA" id="ARBA00023027"/>
    </source>
</evidence>
<dbReference type="GO" id="GO:0004515">
    <property type="term" value="F:nicotinate-nucleotide adenylyltransferase activity"/>
    <property type="evidence" value="ECO:0007669"/>
    <property type="project" value="UniProtKB-EC"/>
</dbReference>
<keyword evidence="7 16" id="KW-0548">Nucleotidyltransferase</keyword>
<evidence type="ECO:0000256" key="5">
    <source>
        <dbReference type="ARBA" id="ARBA00022642"/>
    </source>
</evidence>
<dbReference type="EC" id="2.7.7.18" evidence="4"/>
<evidence type="ECO:0000256" key="8">
    <source>
        <dbReference type="ARBA" id="ARBA00022741"/>
    </source>
</evidence>
<dbReference type="EMBL" id="CP003746">
    <property type="protein sequence ID" value="AFU99118.1"/>
    <property type="molecule type" value="Genomic_DNA"/>
</dbReference>
<evidence type="ECO:0000256" key="14">
    <source>
        <dbReference type="ARBA" id="ARBA00048721"/>
    </source>
</evidence>
<keyword evidence="6" id="KW-0808">Transferase</keyword>
<evidence type="ECO:0000256" key="3">
    <source>
        <dbReference type="ARBA" id="ARBA00009014"/>
    </source>
</evidence>
<accession>K4KM10</accession>
<organism evidence="16 17">
    <name type="scientific">Simiduia agarivorans (strain DSM 21679 / JCM 13881 / BCRC 17597 / SA1)</name>
    <dbReference type="NCBI Taxonomy" id="1117647"/>
    <lineage>
        <taxon>Bacteria</taxon>
        <taxon>Pseudomonadati</taxon>
        <taxon>Pseudomonadota</taxon>
        <taxon>Gammaproteobacteria</taxon>
        <taxon>Cellvibrionales</taxon>
        <taxon>Cellvibrionaceae</taxon>
        <taxon>Simiduia</taxon>
    </lineage>
</organism>
<evidence type="ECO:0000256" key="11">
    <source>
        <dbReference type="ARBA" id="ARBA00031253"/>
    </source>
</evidence>
<dbReference type="InterPro" id="IPR014729">
    <property type="entry name" value="Rossmann-like_a/b/a_fold"/>
</dbReference>
<dbReference type="InterPro" id="IPR004821">
    <property type="entry name" value="Cyt_trans-like"/>
</dbReference>
<dbReference type="HOGENOM" id="CLU_125457_0_0_6"/>
<evidence type="ECO:0000256" key="13">
    <source>
        <dbReference type="ARBA" id="ARBA00033353"/>
    </source>
</evidence>
<reference evidence="16 17" key="1">
    <citation type="journal article" date="2013" name="Genome Announc.">
        <title>Complete genome sequence of Simiduia agarivorans SA1(T), a marine bacterium able to degrade a variety of polysaccharides.</title>
        <authorList>
            <person name="Lin S.Y."/>
            <person name="Shieh W.Y."/>
            <person name="Chen J.S."/>
            <person name="Tang S.L."/>
        </authorList>
    </citation>
    <scope>NUCLEOTIDE SEQUENCE [LARGE SCALE GENOMIC DNA]</scope>
    <source>
        <strain evidence="17">DSM 21679 / JCM 13881 / BCRC 17597 / SA1</strain>
    </source>
</reference>
<comment type="similarity">
    <text evidence="3">Belongs to the NadD family.</text>
</comment>
<evidence type="ECO:0000256" key="4">
    <source>
        <dbReference type="ARBA" id="ARBA00012389"/>
    </source>
</evidence>
<evidence type="ECO:0000256" key="6">
    <source>
        <dbReference type="ARBA" id="ARBA00022679"/>
    </source>
</evidence>
<evidence type="ECO:0000256" key="9">
    <source>
        <dbReference type="ARBA" id="ARBA00022840"/>
    </source>
</evidence>
<comment type="pathway">
    <text evidence="2">Cofactor biosynthesis; NAD(+) biosynthesis; deamido-NAD(+) from nicotinate D-ribonucleotide: step 1/1.</text>
</comment>
<keyword evidence="5" id="KW-0662">Pyridine nucleotide biosynthesis</keyword>
<dbReference type="OrthoDB" id="5295945at2"/>
<dbReference type="RefSeq" id="WP_015047282.1">
    <property type="nucleotide sequence ID" value="NC_018868.3"/>
</dbReference>
<gene>
    <name evidence="16" type="ordered locus">M5M_09675</name>
</gene>
<dbReference type="Pfam" id="PF01467">
    <property type="entry name" value="CTP_transf_like"/>
    <property type="match status" value="1"/>
</dbReference>
<sequence length="181" mass="19889">MTEKIAVYGAAFNPPHAGHLDAIAQLLAQVDRVLVVPSYRHAFGKTMAPFAQRVAMVKAALASVSLPPTRVEVDLSEQRLAAAKAAEDPIYSWDLLQETQQRHPDARICLAIGPDNANPAQWQKFYRHEDIDARWQTLVVEERVNVRSSAVRDAIAAGASVPVALLPAEVAQLIDQFGLYR</sequence>
<evidence type="ECO:0000256" key="1">
    <source>
        <dbReference type="ARBA" id="ARBA00002324"/>
    </source>
</evidence>
<dbReference type="InterPro" id="IPR005248">
    <property type="entry name" value="NadD/NMNAT"/>
</dbReference>
<evidence type="ECO:0000313" key="16">
    <source>
        <dbReference type="EMBL" id="AFU99118.1"/>
    </source>
</evidence>
<comment type="function">
    <text evidence="1">Catalyzes the reversible adenylation of nicotinate mononucleotide (NaMN) to nicotinic acid adenine dinucleotide (NaAD).</text>
</comment>
<keyword evidence="10" id="KW-0520">NAD</keyword>
<comment type="catalytic activity">
    <reaction evidence="14">
        <text>nicotinate beta-D-ribonucleotide + ATP + H(+) = deamido-NAD(+) + diphosphate</text>
        <dbReference type="Rhea" id="RHEA:22860"/>
        <dbReference type="ChEBI" id="CHEBI:15378"/>
        <dbReference type="ChEBI" id="CHEBI:30616"/>
        <dbReference type="ChEBI" id="CHEBI:33019"/>
        <dbReference type="ChEBI" id="CHEBI:57502"/>
        <dbReference type="ChEBI" id="CHEBI:58437"/>
        <dbReference type="EC" id="2.7.7.18"/>
    </reaction>
</comment>
<proteinExistence type="inferred from homology"/>
<dbReference type="GO" id="GO:0005524">
    <property type="term" value="F:ATP binding"/>
    <property type="evidence" value="ECO:0007669"/>
    <property type="project" value="UniProtKB-KW"/>
</dbReference>
<dbReference type="STRING" id="1117647.M5M_09675"/>
<evidence type="ECO:0000256" key="7">
    <source>
        <dbReference type="ARBA" id="ARBA00022695"/>
    </source>
</evidence>
<evidence type="ECO:0000313" key="17">
    <source>
        <dbReference type="Proteomes" id="UP000000466"/>
    </source>
</evidence>
<dbReference type="AlphaFoldDB" id="K4KM10"/>
<keyword evidence="8" id="KW-0547">Nucleotide-binding</keyword>
<dbReference type="GO" id="GO:0009435">
    <property type="term" value="P:NAD+ biosynthetic process"/>
    <property type="evidence" value="ECO:0007669"/>
    <property type="project" value="UniProtKB-UniPathway"/>
</dbReference>
<dbReference type="Proteomes" id="UP000000466">
    <property type="component" value="Chromosome"/>
</dbReference>
<protein>
    <recommendedName>
        <fullName evidence="4">nicotinate-nucleotide adenylyltransferase</fullName>
        <ecNumber evidence="4">2.7.7.18</ecNumber>
    </recommendedName>
    <alternativeName>
        <fullName evidence="13">Deamido-NAD(+) diphosphorylase</fullName>
    </alternativeName>
    <alternativeName>
        <fullName evidence="12">Deamido-NAD(+) pyrophosphorylase</fullName>
    </alternativeName>
    <alternativeName>
        <fullName evidence="11">Nicotinate mononucleotide adenylyltransferase</fullName>
    </alternativeName>
</protein>
<dbReference type="NCBIfam" id="TIGR00125">
    <property type="entry name" value="cyt_tran_rel"/>
    <property type="match status" value="1"/>
</dbReference>
<keyword evidence="9" id="KW-0067">ATP-binding</keyword>
<dbReference type="UniPathway" id="UPA00253">
    <property type="reaction ID" value="UER00332"/>
</dbReference>
<dbReference type="CDD" id="cd02165">
    <property type="entry name" value="NMNAT"/>
    <property type="match status" value="1"/>
</dbReference>